<evidence type="ECO:0000259" key="2">
    <source>
        <dbReference type="Pfam" id="PF23568"/>
    </source>
</evidence>
<comment type="caution">
    <text evidence="3">The sequence shown here is derived from an EMBL/GenBank/DDBJ whole genome shotgun (WGS) entry which is preliminary data.</text>
</comment>
<reference evidence="3 4" key="1">
    <citation type="submission" date="2022-01" db="EMBL/GenBank/DDBJ databases">
        <authorList>
            <person name="Xiong W."/>
            <person name="Schranz E."/>
        </authorList>
    </citation>
    <scope>NUCLEOTIDE SEQUENCE [LARGE SCALE GENOMIC DNA]</scope>
</reference>
<evidence type="ECO:0000313" key="3">
    <source>
        <dbReference type="EMBL" id="CAH1446312.1"/>
    </source>
</evidence>
<sequence>MVVGCYRDDIHETVNERRDKLDFPQTIIVAAKFGFGEIDITFITIVELLDQRQRALQKEQCGERLAAEDESSNKDTAVRYSDQAVLANLDWGMDTLEEAINTSNTETKMARLDHAEKMLQVCAMLNSSDKTAGVPNFYLSAWAHLNLSYLWKLRNNVTNAVLHVLEMFSVDPFFSRIDFAPEIWKTLFLPHMSSIVGWYSEERHRIMMNMIPDSGDLSFTADFDQNYANYFKDCMNHDPETSKKAIPMMPIAEAPMTPLHEVSRKIPDYVRFGPILPKSAGFSPVLKPNKNSREASSATHIDSENLEDSAAWDIQEGIPEENNESEYEQDEDGIQSIESLPSVEMNNNYKTGPNGHTLKEKKSTFFTSDVLSCNLK</sequence>
<dbReference type="Proteomes" id="UP001157418">
    <property type="component" value="Unassembled WGS sequence"/>
</dbReference>
<dbReference type="PANTHER" id="PTHR47446">
    <property type="entry name" value="RING-TYPE E3 UBIQUITIN TRANSFERASE"/>
    <property type="match status" value="1"/>
</dbReference>
<dbReference type="AlphaFoldDB" id="A0AAU9P8L8"/>
<gene>
    <name evidence="3" type="ORF">LVIROSA_LOCUS32013</name>
</gene>
<dbReference type="InterPro" id="IPR056512">
    <property type="entry name" value="LIN_N"/>
</dbReference>
<feature type="domain" description="Putative E3 ubiquitin-protein ligase LIN N-terminal" evidence="2">
    <location>
        <begin position="49"/>
        <end position="252"/>
    </location>
</feature>
<accession>A0AAU9P8L8</accession>
<dbReference type="InterPro" id="IPR052858">
    <property type="entry name" value="E3_ubiquitin-ligase_LIN"/>
</dbReference>
<proteinExistence type="predicted"/>
<organism evidence="3 4">
    <name type="scientific">Lactuca virosa</name>
    <dbReference type="NCBI Taxonomy" id="75947"/>
    <lineage>
        <taxon>Eukaryota</taxon>
        <taxon>Viridiplantae</taxon>
        <taxon>Streptophyta</taxon>
        <taxon>Embryophyta</taxon>
        <taxon>Tracheophyta</taxon>
        <taxon>Spermatophyta</taxon>
        <taxon>Magnoliopsida</taxon>
        <taxon>eudicotyledons</taxon>
        <taxon>Gunneridae</taxon>
        <taxon>Pentapetalae</taxon>
        <taxon>asterids</taxon>
        <taxon>campanulids</taxon>
        <taxon>Asterales</taxon>
        <taxon>Asteraceae</taxon>
        <taxon>Cichorioideae</taxon>
        <taxon>Cichorieae</taxon>
        <taxon>Lactucinae</taxon>
        <taxon>Lactuca</taxon>
    </lineage>
</organism>
<evidence type="ECO:0000313" key="4">
    <source>
        <dbReference type="Proteomes" id="UP001157418"/>
    </source>
</evidence>
<feature type="region of interest" description="Disordered" evidence="1">
    <location>
        <begin position="287"/>
        <end position="308"/>
    </location>
</feature>
<name>A0AAU9P8L8_9ASTR</name>
<dbReference type="PANTHER" id="PTHR47446:SF3">
    <property type="entry name" value="RING-TYPE E3 UBIQUITIN TRANSFERASE"/>
    <property type="match status" value="1"/>
</dbReference>
<dbReference type="Pfam" id="PF23568">
    <property type="entry name" value="ARM_LIN"/>
    <property type="match status" value="1"/>
</dbReference>
<dbReference type="EMBL" id="CAKMRJ010005523">
    <property type="protein sequence ID" value="CAH1446312.1"/>
    <property type="molecule type" value="Genomic_DNA"/>
</dbReference>
<keyword evidence="4" id="KW-1185">Reference proteome</keyword>
<evidence type="ECO:0000256" key="1">
    <source>
        <dbReference type="SAM" id="MobiDB-lite"/>
    </source>
</evidence>
<protein>
    <recommendedName>
        <fullName evidence="2">Putative E3 ubiquitin-protein ligase LIN N-terminal domain-containing protein</fullName>
    </recommendedName>
</protein>